<evidence type="ECO:0000256" key="5">
    <source>
        <dbReference type="ARBA" id="ARBA00023049"/>
    </source>
</evidence>
<dbReference type="InterPro" id="IPR027057">
    <property type="entry name" value="CAXX_Prtase_1"/>
</dbReference>
<feature type="active site" description="Proton donor" evidence="6">
    <location>
        <position position="368"/>
    </location>
</feature>
<organism evidence="11 12">
    <name type="scientific">Halorubellus litoreus</name>
    <dbReference type="NCBI Taxonomy" id="755308"/>
    <lineage>
        <taxon>Archaea</taxon>
        <taxon>Methanobacteriati</taxon>
        <taxon>Methanobacteriota</taxon>
        <taxon>Stenosarchaea group</taxon>
        <taxon>Halobacteria</taxon>
        <taxon>Halobacteriales</taxon>
        <taxon>Halorubellaceae</taxon>
        <taxon>Halorubellus</taxon>
    </lineage>
</organism>
<dbReference type="Gene3D" id="3.30.2010.10">
    <property type="entry name" value="Metalloproteases ('zincins'), catalytic domain"/>
    <property type="match status" value="1"/>
</dbReference>
<dbReference type="CDD" id="cd07343">
    <property type="entry name" value="M48A_Zmpste24p_like"/>
    <property type="match status" value="1"/>
</dbReference>
<dbReference type="AlphaFoldDB" id="A0ABD5VH64"/>
<dbReference type="Proteomes" id="UP001596395">
    <property type="component" value="Unassembled WGS sequence"/>
</dbReference>
<feature type="transmembrane region" description="Helical" evidence="8">
    <location>
        <begin position="153"/>
        <end position="174"/>
    </location>
</feature>
<evidence type="ECO:0000256" key="7">
    <source>
        <dbReference type="PIRSR" id="PIRSR627057-2"/>
    </source>
</evidence>
<dbReference type="Pfam" id="PF01435">
    <property type="entry name" value="Peptidase_M48"/>
    <property type="match status" value="1"/>
</dbReference>
<keyword evidence="2 7" id="KW-0479">Metal-binding</keyword>
<evidence type="ECO:0000256" key="6">
    <source>
        <dbReference type="PIRSR" id="PIRSR627057-1"/>
    </source>
</evidence>
<evidence type="ECO:0000256" key="1">
    <source>
        <dbReference type="ARBA" id="ARBA00022670"/>
    </source>
</evidence>
<dbReference type="FunFam" id="3.30.2010.10:FF:000010">
    <property type="entry name" value="M48 family peptidase"/>
    <property type="match status" value="1"/>
</dbReference>
<feature type="binding site" evidence="7">
    <location>
        <position position="287"/>
    </location>
    <ligand>
        <name>Zn(2+)</name>
        <dbReference type="ChEBI" id="CHEBI:29105"/>
        <note>catalytic</note>
    </ligand>
</feature>
<keyword evidence="12" id="KW-1185">Reference proteome</keyword>
<feature type="transmembrane region" description="Helical" evidence="8">
    <location>
        <begin position="180"/>
        <end position="200"/>
    </location>
</feature>
<dbReference type="Pfam" id="PF16491">
    <property type="entry name" value="Peptidase_M48_N"/>
    <property type="match status" value="1"/>
</dbReference>
<keyword evidence="8" id="KW-0812">Transmembrane</keyword>
<dbReference type="GO" id="GO:0008237">
    <property type="term" value="F:metallopeptidase activity"/>
    <property type="evidence" value="ECO:0007669"/>
    <property type="project" value="UniProtKB-KW"/>
</dbReference>
<evidence type="ECO:0000256" key="2">
    <source>
        <dbReference type="ARBA" id="ARBA00022723"/>
    </source>
</evidence>
<feature type="transmembrane region" description="Helical" evidence="8">
    <location>
        <begin position="6"/>
        <end position="29"/>
    </location>
</feature>
<gene>
    <name evidence="11" type="ORF">ACFQGB_15100</name>
</gene>
<proteinExistence type="predicted"/>
<feature type="domain" description="Peptidase M48" evidence="9">
    <location>
        <begin position="214"/>
        <end position="421"/>
    </location>
</feature>
<dbReference type="RefSeq" id="WP_336351144.1">
    <property type="nucleotide sequence ID" value="NZ_JAZAQL010000003.1"/>
</dbReference>
<keyword evidence="8" id="KW-0472">Membrane</keyword>
<feature type="active site" evidence="6">
    <location>
        <position position="284"/>
    </location>
</feature>
<name>A0ABD5VH64_9EURY</name>
<reference evidence="11 12" key="1">
    <citation type="journal article" date="2019" name="Int. J. Syst. Evol. Microbiol.">
        <title>The Global Catalogue of Microorganisms (GCM) 10K type strain sequencing project: providing services to taxonomists for standard genome sequencing and annotation.</title>
        <authorList>
            <consortium name="The Broad Institute Genomics Platform"/>
            <consortium name="The Broad Institute Genome Sequencing Center for Infectious Disease"/>
            <person name="Wu L."/>
            <person name="Ma J."/>
        </authorList>
    </citation>
    <scope>NUCLEOTIDE SEQUENCE [LARGE SCALE GENOMIC DNA]</scope>
    <source>
        <strain evidence="11 12">GX26</strain>
    </source>
</reference>
<evidence type="ECO:0000256" key="8">
    <source>
        <dbReference type="SAM" id="Phobius"/>
    </source>
</evidence>
<evidence type="ECO:0000313" key="11">
    <source>
        <dbReference type="EMBL" id="MFC6954188.1"/>
    </source>
</evidence>
<comment type="cofactor">
    <cofactor evidence="7">
        <name>Zn(2+)</name>
        <dbReference type="ChEBI" id="CHEBI:29105"/>
    </cofactor>
    <text evidence="7">Binds 1 zinc ion per subunit.</text>
</comment>
<dbReference type="InterPro" id="IPR001915">
    <property type="entry name" value="Peptidase_M48"/>
</dbReference>
<comment type="caution">
    <text evidence="11">The sequence shown here is derived from an EMBL/GenBank/DDBJ whole genome shotgun (WGS) entry which is preliminary data.</text>
</comment>
<feature type="transmembrane region" description="Helical" evidence="8">
    <location>
        <begin position="103"/>
        <end position="122"/>
    </location>
</feature>
<feature type="binding site" evidence="7">
    <location>
        <position position="283"/>
    </location>
    <ligand>
        <name>Zn(2+)</name>
        <dbReference type="ChEBI" id="CHEBI:29105"/>
        <note>catalytic</note>
    </ligand>
</feature>
<evidence type="ECO:0000256" key="3">
    <source>
        <dbReference type="ARBA" id="ARBA00022801"/>
    </source>
</evidence>
<evidence type="ECO:0000259" key="9">
    <source>
        <dbReference type="Pfam" id="PF01435"/>
    </source>
</evidence>
<keyword evidence="1" id="KW-0645">Protease</keyword>
<feature type="binding site" evidence="7">
    <location>
        <position position="364"/>
    </location>
    <ligand>
        <name>Zn(2+)</name>
        <dbReference type="ChEBI" id="CHEBI:29105"/>
        <note>catalytic</note>
    </ligand>
</feature>
<dbReference type="GO" id="GO:0006508">
    <property type="term" value="P:proteolysis"/>
    <property type="evidence" value="ECO:0007669"/>
    <property type="project" value="UniProtKB-KW"/>
</dbReference>
<evidence type="ECO:0000259" key="10">
    <source>
        <dbReference type="Pfam" id="PF16491"/>
    </source>
</evidence>
<dbReference type="PANTHER" id="PTHR10120">
    <property type="entry name" value="CAAX PRENYL PROTEASE 1"/>
    <property type="match status" value="1"/>
</dbReference>
<sequence>MLTLHVAFLLLVVGTDVFFGWLSVVNVQYGASEVRDRREWVDERLAVADVDELLDYQRAKTGFSLLQSAIGLVVLLGVLYTGAFADVVEAVDALDPNVPIVDATLVEGVVLVVVGALALQAFSAPFDAFDTFVVEELFGFNNQTPRLWVRDKFVGAAITVVLVTALAFPILWAIQAFPTYWWAVGVALYLAFAVVMQVLLPRVVMPLFYDFDPIDEGELRDAIDDVFDRAGFECEQIYEMDASRRSSHSNAFFSGFGKTKRVVLFDTLVDQMSIPEVQSVLAHELAHWKRSHIWKQLLASTVPIALTLAALWWLTTQPWLYAMFGVTGSVESTPAAGLLLGLLWVGPLNQLLSPLTNKLSLAHEREADTFAVDVMNDGQPMVGALAALASENLSNPFPHPLYEAFHYDHPPIPERMQYIEAYAAEHLTSDTTPGSDRTATVD</sequence>
<keyword evidence="5" id="KW-0482">Metalloprotease</keyword>
<accession>A0ABD5VH64</accession>
<keyword evidence="3" id="KW-0378">Hydrolase</keyword>
<feature type="transmembrane region" description="Helical" evidence="8">
    <location>
        <begin position="63"/>
        <end position="83"/>
    </location>
</feature>
<dbReference type="EMBL" id="JBHSXN010000003">
    <property type="protein sequence ID" value="MFC6954188.1"/>
    <property type="molecule type" value="Genomic_DNA"/>
</dbReference>
<feature type="domain" description="CAAX prenyl protease 1 N-terminal" evidence="10">
    <location>
        <begin position="50"/>
        <end position="209"/>
    </location>
</feature>
<feature type="transmembrane region" description="Helical" evidence="8">
    <location>
        <begin position="297"/>
        <end position="314"/>
    </location>
</feature>
<evidence type="ECO:0000313" key="12">
    <source>
        <dbReference type="Proteomes" id="UP001596395"/>
    </source>
</evidence>
<dbReference type="InterPro" id="IPR032456">
    <property type="entry name" value="Peptidase_M48_N"/>
</dbReference>
<keyword evidence="8" id="KW-1133">Transmembrane helix</keyword>
<dbReference type="GO" id="GO:0046872">
    <property type="term" value="F:metal ion binding"/>
    <property type="evidence" value="ECO:0007669"/>
    <property type="project" value="UniProtKB-KW"/>
</dbReference>
<protein>
    <submittedName>
        <fullName evidence="11">M48 family metallopeptidase</fullName>
    </submittedName>
</protein>
<evidence type="ECO:0000256" key="4">
    <source>
        <dbReference type="ARBA" id="ARBA00022833"/>
    </source>
</evidence>
<keyword evidence="4 7" id="KW-0862">Zinc</keyword>